<evidence type="ECO:0000313" key="2">
    <source>
        <dbReference type="EMBL" id="PJE57888.1"/>
    </source>
</evidence>
<dbReference type="Proteomes" id="UP000231450">
    <property type="component" value="Unassembled WGS sequence"/>
</dbReference>
<evidence type="ECO:0000313" key="3">
    <source>
        <dbReference type="Proteomes" id="UP000231450"/>
    </source>
</evidence>
<organism evidence="2 3">
    <name type="scientific">Candidatus Portnoybacteria bacterium CG10_big_fil_rev_8_21_14_0_10_36_7</name>
    <dbReference type="NCBI Taxonomy" id="1974812"/>
    <lineage>
        <taxon>Bacteria</taxon>
        <taxon>Candidatus Portnoyibacteriota</taxon>
    </lineage>
</organism>
<dbReference type="Pfam" id="PF01784">
    <property type="entry name" value="DUF34_NIF3"/>
    <property type="match status" value="1"/>
</dbReference>
<name>A0A2M8KD95_9BACT</name>
<accession>A0A2M8KD95</accession>
<dbReference type="AlphaFoldDB" id="A0A2M8KD95"/>
<dbReference type="EMBL" id="PFDW01000074">
    <property type="protein sequence ID" value="PJE57888.1"/>
    <property type="molecule type" value="Genomic_DNA"/>
</dbReference>
<protein>
    <submittedName>
        <fullName evidence="2">NGG1p interacting factor NIF3</fullName>
    </submittedName>
</protein>
<dbReference type="InterPro" id="IPR036069">
    <property type="entry name" value="DUF34/NIF3_sf"/>
</dbReference>
<comment type="caution">
    <text evidence="2">The sequence shown here is derived from an EMBL/GenBank/DDBJ whole genome shotgun (WGS) entry which is preliminary data.</text>
</comment>
<sequence>MTFQEIYNLAIKMGIDADLRSKEAILKNLKKVKEGFDKLTSEQKKYFDEEKLENPYSDTRILNGDPKAKIKTIYTGIDIDSAELMIARFMSRHSGRDIELVLSHHPSGKALAALDEVMYLQAEVLADYGVPINIAEGLMRPRISEVARGVGASNHQKAVDAARHLDFNFMCVHTPADNLVATYLKKLMDKKNPETIGEVMNIIKEIPEYKIAGQLNAGPKIFVGSEEAKAGKIAISEITGGTDGSAQIYEKMAHAGIGTIIGMHMKEEHKKQAQEAHINVVIAGHISSDSLGMNLFLDELEKKGIEIIPASGLIRVKRK</sequence>
<gene>
    <name evidence="2" type="ORF">COU81_03790</name>
</gene>
<reference evidence="3" key="1">
    <citation type="submission" date="2017-09" db="EMBL/GenBank/DDBJ databases">
        <title>Depth-based differentiation of microbial function through sediment-hosted aquifers and enrichment of novel symbionts in the deep terrestrial subsurface.</title>
        <authorList>
            <person name="Probst A.J."/>
            <person name="Ladd B."/>
            <person name="Jarett J.K."/>
            <person name="Geller-Mcgrath D.E."/>
            <person name="Sieber C.M.K."/>
            <person name="Emerson J.B."/>
            <person name="Anantharaman K."/>
            <person name="Thomas B.C."/>
            <person name="Malmstrom R."/>
            <person name="Stieglmeier M."/>
            <person name="Klingl A."/>
            <person name="Woyke T."/>
            <person name="Ryan C.M."/>
            <person name="Banfield J.F."/>
        </authorList>
    </citation>
    <scope>NUCLEOTIDE SEQUENCE [LARGE SCALE GENOMIC DNA]</scope>
</reference>
<comment type="similarity">
    <text evidence="1">Belongs to the GTP cyclohydrolase I type 2/NIF3 family.</text>
</comment>
<dbReference type="InterPro" id="IPR002678">
    <property type="entry name" value="DUF34/NIF3"/>
</dbReference>
<evidence type="ECO:0000256" key="1">
    <source>
        <dbReference type="ARBA" id="ARBA00006964"/>
    </source>
</evidence>
<dbReference type="SUPFAM" id="SSF102705">
    <property type="entry name" value="NIF3 (NGG1p interacting factor 3)-like"/>
    <property type="match status" value="1"/>
</dbReference>
<proteinExistence type="inferred from homology"/>